<gene>
    <name evidence="1" type="ORF">BOKJ2_LOCUS4774</name>
</gene>
<dbReference type="OrthoDB" id="10330663at2759"/>
<evidence type="ECO:0000313" key="1">
    <source>
        <dbReference type="EMBL" id="CAD5212973.1"/>
    </source>
</evidence>
<keyword evidence="2" id="KW-1185">Reference proteome</keyword>
<sequence length="372" mass="42665">MLKHCLFTKIIEAIQNNLTCCVRKKKMTDSWDNADKKPLSSNSLDYLAHFVADSWNFDANSSVAIQEKFFRDGHIGDRCELLVAHPFYLATGPGLGMNLEYWKDVKFLLVRMKSEYITVQCTLDSDEVDDIFKDIAALKELKTLKFTCLELQGSCRTESVLKYLGDKIVEITADKSILPYFHKIPHLKILNFSERGDLDIDVVFSLSVPHLNLKHSSFVLLTDIGKHTFTKNSLLNHLGINVELGELDKLVDKDVLKTFEALKSLNTNIFVQFQTQMLFYNERDEWNDTKVFLTSVKDFINRITTQAKSVELRSAINLAVECKDYPDKFDEFLESSFPEAKISIENDEYTVDFNSNSTKVDFGIARETPDMQ</sequence>
<dbReference type="Proteomes" id="UP000783686">
    <property type="component" value="Unassembled WGS sequence"/>
</dbReference>
<dbReference type="EMBL" id="CAJFDH010000002">
    <property type="protein sequence ID" value="CAD5212973.1"/>
    <property type="molecule type" value="Genomic_DNA"/>
</dbReference>
<organism evidence="1 2">
    <name type="scientific">Bursaphelenchus okinawaensis</name>
    <dbReference type="NCBI Taxonomy" id="465554"/>
    <lineage>
        <taxon>Eukaryota</taxon>
        <taxon>Metazoa</taxon>
        <taxon>Ecdysozoa</taxon>
        <taxon>Nematoda</taxon>
        <taxon>Chromadorea</taxon>
        <taxon>Rhabditida</taxon>
        <taxon>Tylenchina</taxon>
        <taxon>Tylenchomorpha</taxon>
        <taxon>Aphelenchoidea</taxon>
        <taxon>Aphelenchoididae</taxon>
        <taxon>Bursaphelenchus</taxon>
    </lineage>
</organism>
<proteinExistence type="predicted"/>
<evidence type="ECO:0000313" key="2">
    <source>
        <dbReference type="Proteomes" id="UP000614601"/>
    </source>
</evidence>
<dbReference type="EMBL" id="CAJFCW020000002">
    <property type="protein sequence ID" value="CAG9098453.1"/>
    <property type="molecule type" value="Genomic_DNA"/>
</dbReference>
<dbReference type="AlphaFoldDB" id="A0A811KC67"/>
<dbReference type="Proteomes" id="UP000614601">
    <property type="component" value="Unassembled WGS sequence"/>
</dbReference>
<accession>A0A811KC67</accession>
<comment type="caution">
    <text evidence="1">The sequence shown here is derived from an EMBL/GenBank/DDBJ whole genome shotgun (WGS) entry which is preliminary data.</text>
</comment>
<protein>
    <submittedName>
        <fullName evidence="1">Uncharacterized protein</fullName>
    </submittedName>
</protein>
<name>A0A811KC67_9BILA</name>
<reference evidence="1" key="1">
    <citation type="submission" date="2020-09" db="EMBL/GenBank/DDBJ databases">
        <authorList>
            <person name="Kikuchi T."/>
        </authorList>
    </citation>
    <scope>NUCLEOTIDE SEQUENCE</scope>
    <source>
        <strain evidence="1">SH1</strain>
    </source>
</reference>